<keyword evidence="13" id="KW-1185">Reference proteome</keyword>
<dbReference type="CDD" id="cd02012">
    <property type="entry name" value="TPP_TK"/>
    <property type="match status" value="1"/>
</dbReference>
<dbReference type="InterPro" id="IPR005475">
    <property type="entry name" value="Transketolase-like_Pyr-bd"/>
</dbReference>
<dbReference type="SMART" id="SM00861">
    <property type="entry name" value="Transket_pyr"/>
    <property type="match status" value="1"/>
</dbReference>
<keyword evidence="7" id="KW-0479">Metal-binding</keyword>
<dbReference type="GO" id="GO:0006098">
    <property type="term" value="P:pentose-phosphate shunt"/>
    <property type="evidence" value="ECO:0007669"/>
    <property type="project" value="TreeGrafter"/>
</dbReference>
<dbReference type="KEGG" id="apuu:APUU_80790S"/>
<reference evidence="12" key="2">
    <citation type="submission" date="2021-02" db="EMBL/GenBank/DDBJ databases">
        <title>Aspergillus puulaauensis MK2 genome sequence.</title>
        <authorList>
            <person name="Futagami T."/>
            <person name="Mori K."/>
            <person name="Kadooka C."/>
            <person name="Tanaka T."/>
        </authorList>
    </citation>
    <scope>NUCLEOTIDE SEQUENCE</scope>
    <source>
        <strain evidence="12">MK2</strain>
    </source>
</reference>
<dbReference type="Gene3D" id="3.40.50.920">
    <property type="match status" value="1"/>
</dbReference>
<dbReference type="PANTHER" id="PTHR43522:SF6">
    <property type="entry name" value="TRANSKETOLASE-LIKE PYRIMIDINE-BINDING DOMAIN-CONTAINING PROTEIN-RELATED"/>
    <property type="match status" value="1"/>
</dbReference>
<evidence type="ECO:0000256" key="1">
    <source>
        <dbReference type="ARBA" id="ARBA00001941"/>
    </source>
</evidence>
<feature type="domain" description="Transketolase-like pyrimidine-binding" evidence="11">
    <location>
        <begin position="392"/>
        <end position="575"/>
    </location>
</feature>
<dbReference type="GO" id="GO:0004802">
    <property type="term" value="F:transketolase activity"/>
    <property type="evidence" value="ECO:0007669"/>
    <property type="project" value="UniProtKB-EC"/>
</dbReference>
<dbReference type="Pfam" id="PF00456">
    <property type="entry name" value="Transketolase_N"/>
    <property type="match status" value="1"/>
</dbReference>
<keyword evidence="8" id="KW-0460">Magnesium</keyword>
<dbReference type="SUPFAM" id="SSF52922">
    <property type="entry name" value="TK C-terminal domain-like"/>
    <property type="match status" value="1"/>
</dbReference>
<evidence type="ECO:0000256" key="8">
    <source>
        <dbReference type="ARBA" id="ARBA00022842"/>
    </source>
</evidence>
<evidence type="ECO:0000256" key="2">
    <source>
        <dbReference type="ARBA" id="ARBA00001946"/>
    </source>
</evidence>
<evidence type="ECO:0000313" key="12">
    <source>
        <dbReference type="EMBL" id="BCS30487.1"/>
    </source>
</evidence>
<dbReference type="RefSeq" id="XP_041562673.1">
    <property type="nucleotide sequence ID" value="XM_041697110.1"/>
</dbReference>
<evidence type="ECO:0000256" key="9">
    <source>
        <dbReference type="ARBA" id="ARBA00023052"/>
    </source>
</evidence>
<dbReference type="FunFam" id="3.40.50.970:FF:000004">
    <property type="entry name" value="Transketolase"/>
    <property type="match status" value="1"/>
</dbReference>
<dbReference type="Pfam" id="PF02779">
    <property type="entry name" value="Transket_pyr"/>
    <property type="match status" value="1"/>
</dbReference>
<dbReference type="EC" id="2.2.1.1" evidence="5"/>
<evidence type="ECO:0000256" key="3">
    <source>
        <dbReference type="ARBA" id="ARBA00001964"/>
    </source>
</evidence>
<dbReference type="EMBL" id="AP024450">
    <property type="protein sequence ID" value="BCS30487.1"/>
    <property type="molecule type" value="Genomic_DNA"/>
</dbReference>
<dbReference type="InterPro" id="IPR029061">
    <property type="entry name" value="THDP-binding"/>
</dbReference>
<dbReference type="GO" id="GO:0046872">
    <property type="term" value="F:metal ion binding"/>
    <property type="evidence" value="ECO:0007669"/>
    <property type="project" value="UniProtKB-KW"/>
</dbReference>
<evidence type="ECO:0000256" key="7">
    <source>
        <dbReference type="ARBA" id="ARBA00022723"/>
    </source>
</evidence>
<evidence type="ECO:0000256" key="6">
    <source>
        <dbReference type="ARBA" id="ARBA00022679"/>
    </source>
</evidence>
<evidence type="ECO:0000256" key="4">
    <source>
        <dbReference type="ARBA" id="ARBA00007131"/>
    </source>
</evidence>
<comment type="cofactor">
    <cofactor evidence="1">
        <name>Co(2+)</name>
        <dbReference type="ChEBI" id="CHEBI:48828"/>
    </cofactor>
</comment>
<keyword evidence="9" id="KW-0786">Thiamine pyrophosphate</keyword>
<dbReference type="GO" id="GO:0005634">
    <property type="term" value="C:nucleus"/>
    <property type="evidence" value="ECO:0007669"/>
    <property type="project" value="TreeGrafter"/>
</dbReference>
<dbReference type="InterPro" id="IPR033247">
    <property type="entry name" value="Transketolase_fam"/>
</dbReference>
<name>A0A7R7XZB5_9EURO</name>
<dbReference type="InterPro" id="IPR055152">
    <property type="entry name" value="Transketolase-like_C_2"/>
</dbReference>
<comment type="catalytic activity">
    <reaction evidence="10">
        <text>D-sedoheptulose 7-phosphate + D-glyceraldehyde 3-phosphate = aldehydo-D-ribose 5-phosphate + D-xylulose 5-phosphate</text>
        <dbReference type="Rhea" id="RHEA:10508"/>
        <dbReference type="ChEBI" id="CHEBI:57483"/>
        <dbReference type="ChEBI" id="CHEBI:57737"/>
        <dbReference type="ChEBI" id="CHEBI:58273"/>
        <dbReference type="ChEBI" id="CHEBI:59776"/>
        <dbReference type="EC" id="2.2.1.1"/>
    </reaction>
</comment>
<sequence length="752" mass="80832">MAPALELLPKSTENVPVKAIPATSNGASAAALIKFESPEKHQRVLNVFRAFIADLVQQYGDGHPGSPMGMAAIGIALYKYVMKYSPKNCDYFNRDRFVLSNGHACLWQYLFMHLVGVKSMTLEQLKSYHSAEIGSLCPGHPEIENEGIEVTTGPLGQGLGSAVGLAMATKNLAATYNTPGHEVVDNMTWCMVGDACLQEGVGLEAMSLAGHWRLNNLCIIFDNNSVTCDGSADVANTEDINTKMRAAGFNVLDVLNGDSDVVGIVNALVAARSSDKPTFINIRTTIGVGSTMAGTADAHGAALGVGEVANIKKSFGLDPNEHFHIPQDVYDFFSDIPSRGEALEAAWQAAVVRYREEHPVVAAEFALRVAGKMPEDWTKCIPSKEDLPTGSAASRKSAGALTNALGQTVKSFLVGTADLTPSCNVAFKDKVDFQSPDLRTTCGQTGAYNGRYIHYGIREHAMCAISNGLAAFNKGTFIPITSTYLMFHLYAAAAIRMGALQGLQQIHIATHDSIGVGENGPTHQPIAVPALYRAMPNILFIRPCDAEEVAGAYIAAIRATETPSVLALSRQSLTQYPRFSSREGVQRGAYVFAPAQDNNNSSSSSSKDDGEFDVTLISVGSEMVFAMQARDILYEQHGIRARVVSFPCTRLFEQQTREYKHSVLRPSAGKAAVVIEAYPSTGWERYADASVSVNRFGKSLPAKELYEHFGFEPGVIAGKVKGLVEEVRAVGIASLRGDFREFNGGLSVGLGH</sequence>
<dbReference type="CDD" id="cd07033">
    <property type="entry name" value="TPP_PYR_DXS_TK_like"/>
    <property type="match status" value="1"/>
</dbReference>
<dbReference type="OrthoDB" id="10267175at2759"/>
<organism evidence="12 13">
    <name type="scientific">Aspergillus puulaauensis</name>
    <dbReference type="NCBI Taxonomy" id="1220207"/>
    <lineage>
        <taxon>Eukaryota</taxon>
        <taxon>Fungi</taxon>
        <taxon>Dikarya</taxon>
        <taxon>Ascomycota</taxon>
        <taxon>Pezizomycotina</taxon>
        <taxon>Eurotiomycetes</taxon>
        <taxon>Eurotiomycetidae</taxon>
        <taxon>Eurotiales</taxon>
        <taxon>Aspergillaceae</taxon>
        <taxon>Aspergillus</taxon>
    </lineage>
</organism>
<comment type="cofactor">
    <cofactor evidence="2">
        <name>Mg(2+)</name>
        <dbReference type="ChEBI" id="CHEBI:18420"/>
    </cofactor>
</comment>
<dbReference type="Gene3D" id="3.40.50.970">
    <property type="match status" value="2"/>
</dbReference>
<dbReference type="GO" id="GO:0005829">
    <property type="term" value="C:cytosol"/>
    <property type="evidence" value="ECO:0007669"/>
    <property type="project" value="TreeGrafter"/>
</dbReference>
<keyword evidence="6" id="KW-0808">Transferase</keyword>
<evidence type="ECO:0000313" key="13">
    <source>
        <dbReference type="Proteomes" id="UP000654913"/>
    </source>
</evidence>
<dbReference type="AlphaFoldDB" id="A0A7R7XZB5"/>
<protein>
    <recommendedName>
        <fullName evidence="5">transketolase</fullName>
        <ecNumber evidence="5">2.2.1.1</ecNumber>
    </recommendedName>
</protein>
<dbReference type="InterPro" id="IPR009014">
    <property type="entry name" value="Transketo_C/PFOR_II"/>
</dbReference>
<evidence type="ECO:0000256" key="10">
    <source>
        <dbReference type="ARBA" id="ARBA00049473"/>
    </source>
</evidence>
<dbReference type="PROSITE" id="PS00802">
    <property type="entry name" value="TRANSKETOLASE_2"/>
    <property type="match status" value="1"/>
</dbReference>
<dbReference type="Proteomes" id="UP000654913">
    <property type="component" value="Chromosome 8"/>
</dbReference>
<proteinExistence type="inferred from homology"/>
<evidence type="ECO:0000256" key="5">
    <source>
        <dbReference type="ARBA" id="ARBA00013152"/>
    </source>
</evidence>
<dbReference type="FunFam" id="3.40.50.970:FF:000003">
    <property type="entry name" value="Transketolase"/>
    <property type="match status" value="1"/>
</dbReference>
<accession>A0A7R7XZB5</accession>
<evidence type="ECO:0000259" key="11">
    <source>
        <dbReference type="SMART" id="SM00861"/>
    </source>
</evidence>
<dbReference type="SUPFAM" id="SSF52518">
    <property type="entry name" value="Thiamin diphosphate-binding fold (THDP-binding)"/>
    <property type="match status" value="2"/>
</dbReference>
<reference evidence="12" key="1">
    <citation type="submission" date="2021-01" db="EMBL/GenBank/DDBJ databases">
        <authorList>
            <consortium name="Aspergillus puulaauensis MK2 genome sequencing consortium"/>
            <person name="Kazuki M."/>
            <person name="Futagami T."/>
        </authorList>
    </citation>
    <scope>NUCLEOTIDE SEQUENCE</scope>
    <source>
        <strain evidence="12">MK2</strain>
    </source>
</reference>
<comment type="cofactor">
    <cofactor evidence="3">
        <name>thiamine diphosphate</name>
        <dbReference type="ChEBI" id="CHEBI:58937"/>
    </cofactor>
</comment>
<dbReference type="GeneID" id="64980484"/>
<dbReference type="PANTHER" id="PTHR43522">
    <property type="entry name" value="TRANSKETOLASE"/>
    <property type="match status" value="1"/>
</dbReference>
<comment type="similarity">
    <text evidence="4">Belongs to the transketolase family.</text>
</comment>
<gene>
    <name evidence="12" type="ORF">APUU_80790S</name>
</gene>
<dbReference type="InterPro" id="IPR020826">
    <property type="entry name" value="Transketolase_BS"/>
</dbReference>
<dbReference type="Pfam" id="PF22613">
    <property type="entry name" value="Transketolase_C_1"/>
    <property type="match status" value="1"/>
</dbReference>
<dbReference type="FunFam" id="3.40.50.920:FF:000012">
    <property type="entry name" value="Transketolase, variant 1"/>
    <property type="match status" value="1"/>
</dbReference>
<dbReference type="InterPro" id="IPR005474">
    <property type="entry name" value="Transketolase_N"/>
</dbReference>